<dbReference type="PANTHER" id="PTHR12110">
    <property type="entry name" value="HYDROXYPYRUVATE ISOMERASE"/>
    <property type="match status" value="1"/>
</dbReference>
<evidence type="ECO:0000313" key="3">
    <source>
        <dbReference type="EMBL" id="GGC28924.1"/>
    </source>
</evidence>
<proteinExistence type="predicted"/>
<dbReference type="Pfam" id="PF01261">
    <property type="entry name" value="AP_endonuc_2"/>
    <property type="match status" value="1"/>
</dbReference>
<name>A0ABQ1LS57_9MICO</name>
<evidence type="ECO:0000256" key="1">
    <source>
        <dbReference type="ARBA" id="ARBA00023277"/>
    </source>
</evidence>
<dbReference type="SUPFAM" id="SSF51658">
    <property type="entry name" value="Xylose isomerase-like"/>
    <property type="match status" value="1"/>
</dbReference>
<gene>
    <name evidence="3" type="ORF">GCM10010974_09300</name>
</gene>
<organism evidence="3 4">
    <name type="scientific">Brevibacterium sediminis</name>
    <dbReference type="NCBI Taxonomy" id="1857024"/>
    <lineage>
        <taxon>Bacteria</taxon>
        <taxon>Bacillati</taxon>
        <taxon>Actinomycetota</taxon>
        <taxon>Actinomycetes</taxon>
        <taxon>Micrococcales</taxon>
        <taxon>Brevibacteriaceae</taxon>
        <taxon>Brevibacterium</taxon>
    </lineage>
</organism>
<dbReference type="RefSeq" id="WP_229663959.1">
    <property type="nucleotide sequence ID" value="NZ_BMJG01000002.1"/>
</dbReference>
<sequence length="283" mass="30934">MTGIELIATCWTSAGDAAPMRASERSPFDPLDRVREVAATGWAGLGFVLDDLRAIRDTIGYDALAEEISGAGLRHVEVELCSGWWRGPNAGWRGHWEELLEAARKLDAAFIKIGTDSVPAVEDVEPFVEPLRRLAEEAETYGTKVALEPLPFGMIASIPQGAELIRRVDHPAAGLVVDYWHVFRAGTSLEELRSALTADQVFGVELCDADETAVGTLFEDTRDNRRLIGDGHQDVSGFIETLKAIGYDGPWGVEILSEGHRRRPLREALDVARRTALSAFGVV</sequence>
<keyword evidence="1" id="KW-0119">Carbohydrate metabolism</keyword>
<comment type="caution">
    <text evidence="3">The sequence shown here is derived from an EMBL/GenBank/DDBJ whole genome shotgun (WGS) entry which is preliminary data.</text>
</comment>
<accession>A0ABQ1LS57</accession>
<keyword evidence="4" id="KW-1185">Reference proteome</keyword>
<reference evidence="4" key="1">
    <citation type="journal article" date="2019" name="Int. J. Syst. Evol. Microbiol.">
        <title>The Global Catalogue of Microorganisms (GCM) 10K type strain sequencing project: providing services to taxonomists for standard genome sequencing and annotation.</title>
        <authorList>
            <consortium name="The Broad Institute Genomics Platform"/>
            <consortium name="The Broad Institute Genome Sequencing Center for Infectious Disease"/>
            <person name="Wu L."/>
            <person name="Ma J."/>
        </authorList>
    </citation>
    <scope>NUCLEOTIDE SEQUENCE [LARGE SCALE GENOMIC DNA]</scope>
    <source>
        <strain evidence="4">CGMCC 1.15472</strain>
    </source>
</reference>
<dbReference type="InterPro" id="IPR050312">
    <property type="entry name" value="IolE/XylAMocC-like"/>
</dbReference>
<dbReference type="Proteomes" id="UP000632322">
    <property type="component" value="Unassembled WGS sequence"/>
</dbReference>
<dbReference type="EMBL" id="BMJG01000002">
    <property type="protein sequence ID" value="GGC28924.1"/>
    <property type="molecule type" value="Genomic_DNA"/>
</dbReference>
<dbReference type="InterPro" id="IPR013022">
    <property type="entry name" value="Xyl_isomerase-like_TIM-brl"/>
</dbReference>
<keyword evidence="3" id="KW-0413">Isomerase</keyword>
<dbReference type="InterPro" id="IPR036237">
    <property type="entry name" value="Xyl_isomerase-like_sf"/>
</dbReference>
<protein>
    <submittedName>
        <fullName evidence="3">Sugar phosphate isomerase</fullName>
    </submittedName>
</protein>
<feature type="domain" description="Xylose isomerase-like TIM barrel" evidence="2">
    <location>
        <begin position="35"/>
        <end position="274"/>
    </location>
</feature>
<dbReference type="Gene3D" id="3.20.20.150">
    <property type="entry name" value="Divalent-metal-dependent TIM barrel enzymes"/>
    <property type="match status" value="1"/>
</dbReference>
<dbReference type="GO" id="GO:0016853">
    <property type="term" value="F:isomerase activity"/>
    <property type="evidence" value="ECO:0007669"/>
    <property type="project" value="UniProtKB-KW"/>
</dbReference>
<evidence type="ECO:0000313" key="4">
    <source>
        <dbReference type="Proteomes" id="UP000632322"/>
    </source>
</evidence>
<evidence type="ECO:0000259" key="2">
    <source>
        <dbReference type="Pfam" id="PF01261"/>
    </source>
</evidence>
<dbReference type="PANTHER" id="PTHR12110:SF48">
    <property type="entry name" value="BLL3656 PROTEIN"/>
    <property type="match status" value="1"/>
</dbReference>